<keyword evidence="4 7" id="KW-0812">Transmembrane</keyword>
<dbReference type="OrthoDB" id="9795150at2"/>
<evidence type="ECO:0000259" key="8">
    <source>
        <dbReference type="PROSITE" id="PS50850"/>
    </source>
</evidence>
<dbReference type="InterPro" id="IPR020846">
    <property type="entry name" value="MFS_dom"/>
</dbReference>
<dbReference type="InterPro" id="IPR050375">
    <property type="entry name" value="MFS_TsgA-like"/>
</dbReference>
<gene>
    <name evidence="9" type="ORF">IWT30_01914</name>
</gene>
<evidence type="ECO:0000256" key="6">
    <source>
        <dbReference type="ARBA" id="ARBA00023136"/>
    </source>
</evidence>
<feature type="transmembrane region" description="Helical" evidence="7">
    <location>
        <begin position="303"/>
        <end position="321"/>
    </location>
</feature>
<dbReference type="Proteomes" id="UP000198374">
    <property type="component" value="Unassembled WGS sequence"/>
</dbReference>
<evidence type="ECO:0000313" key="10">
    <source>
        <dbReference type="Proteomes" id="UP000198374"/>
    </source>
</evidence>
<keyword evidence="3" id="KW-1003">Cell membrane</keyword>
<evidence type="ECO:0000256" key="1">
    <source>
        <dbReference type="ARBA" id="ARBA00004429"/>
    </source>
</evidence>
<feature type="transmembrane region" description="Helical" evidence="7">
    <location>
        <begin position="69"/>
        <end position="90"/>
    </location>
</feature>
<feature type="transmembrane region" description="Helical" evidence="7">
    <location>
        <begin position="97"/>
        <end position="114"/>
    </location>
</feature>
<evidence type="ECO:0000256" key="7">
    <source>
        <dbReference type="SAM" id="Phobius"/>
    </source>
</evidence>
<evidence type="ECO:0000256" key="3">
    <source>
        <dbReference type="ARBA" id="ARBA00022475"/>
    </source>
</evidence>
<reference evidence="9 10" key="1">
    <citation type="submission" date="2015-11" db="EMBL/GenBank/DDBJ databases">
        <title>Draft genome sequences of new species of the genus Lactobacillus isolated from orchardgrass silage.</title>
        <authorList>
            <person name="Tohno M."/>
            <person name="Tanizawa Y."/>
            <person name="Arita M."/>
        </authorList>
    </citation>
    <scope>NUCLEOTIDE SEQUENCE [LARGE SCALE GENOMIC DNA]</scope>
    <source>
        <strain evidence="9 10">IWT30</strain>
    </source>
</reference>
<feature type="transmembrane region" description="Helical" evidence="7">
    <location>
        <begin position="160"/>
        <end position="183"/>
    </location>
</feature>
<dbReference type="GO" id="GO:0005886">
    <property type="term" value="C:plasma membrane"/>
    <property type="evidence" value="ECO:0007669"/>
    <property type="project" value="UniProtKB-SubCell"/>
</dbReference>
<dbReference type="PANTHER" id="PTHR43702:SF11">
    <property type="entry name" value="L-FUCOSE-PROTON SYMPORTER"/>
    <property type="match status" value="1"/>
</dbReference>
<dbReference type="AlphaFoldDB" id="A0A1Z5IDW5"/>
<evidence type="ECO:0000313" key="9">
    <source>
        <dbReference type="EMBL" id="GAW99934.1"/>
    </source>
</evidence>
<feature type="transmembrane region" description="Helical" evidence="7">
    <location>
        <begin position="216"/>
        <end position="235"/>
    </location>
</feature>
<evidence type="ECO:0000256" key="2">
    <source>
        <dbReference type="ARBA" id="ARBA00022448"/>
    </source>
</evidence>
<organism evidence="9 10">
    <name type="scientific">Secundilactobacillus mixtipabuli</name>
    <dbReference type="NCBI Taxonomy" id="1435342"/>
    <lineage>
        <taxon>Bacteria</taxon>
        <taxon>Bacillati</taxon>
        <taxon>Bacillota</taxon>
        <taxon>Bacilli</taxon>
        <taxon>Lactobacillales</taxon>
        <taxon>Lactobacillaceae</taxon>
        <taxon>Secundilactobacillus</taxon>
    </lineage>
</organism>
<dbReference type="Pfam" id="PF07690">
    <property type="entry name" value="MFS_1"/>
    <property type="match status" value="1"/>
</dbReference>
<feature type="domain" description="Major facilitator superfamily (MFS) profile" evidence="8">
    <location>
        <begin position="32"/>
        <end position="449"/>
    </location>
</feature>
<dbReference type="SUPFAM" id="SSF103473">
    <property type="entry name" value="MFS general substrate transporter"/>
    <property type="match status" value="1"/>
</dbReference>
<keyword evidence="2" id="KW-0813">Transport</keyword>
<keyword evidence="6 7" id="KW-0472">Membrane</keyword>
<comment type="subcellular location">
    <subcellularLocation>
        <location evidence="1">Cell inner membrane</location>
        <topology evidence="1">Multi-pass membrane protein</topology>
    </subcellularLocation>
</comment>
<dbReference type="PROSITE" id="PS50850">
    <property type="entry name" value="MFS"/>
    <property type="match status" value="1"/>
</dbReference>
<feature type="transmembrane region" description="Helical" evidence="7">
    <location>
        <begin position="362"/>
        <end position="380"/>
    </location>
</feature>
<dbReference type="InterPro" id="IPR036259">
    <property type="entry name" value="MFS_trans_sf"/>
</dbReference>
<feature type="transmembrane region" description="Helical" evidence="7">
    <location>
        <begin position="120"/>
        <end position="139"/>
    </location>
</feature>
<feature type="transmembrane region" description="Helical" evidence="7">
    <location>
        <begin position="425"/>
        <end position="444"/>
    </location>
</feature>
<dbReference type="CDD" id="cd17394">
    <property type="entry name" value="MFS_FucP_like"/>
    <property type="match status" value="1"/>
</dbReference>
<proteinExistence type="predicted"/>
<keyword evidence="10" id="KW-1185">Reference proteome</keyword>
<dbReference type="PANTHER" id="PTHR43702">
    <property type="entry name" value="L-FUCOSE-PROTON SYMPORTER"/>
    <property type="match status" value="1"/>
</dbReference>
<keyword evidence="5 7" id="KW-1133">Transmembrane helix</keyword>
<evidence type="ECO:0000256" key="5">
    <source>
        <dbReference type="ARBA" id="ARBA00022989"/>
    </source>
</evidence>
<feature type="transmembrane region" description="Helical" evidence="7">
    <location>
        <begin position="392"/>
        <end position="413"/>
    </location>
</feature>
<sequence length="459" mass="50928">METTETQETSVKKSHGWTQLSDGYLSKTPIFQFILVSLIFPLWGAAASLNDILITQFKTVFLLNDAATAFVQSAFYGGYFLIAIPASLIIKRNSYKFAIMTGLIFYILGCAMFFPASRVATYSMFLVAIFAIAIGLSFLETASDTYSSMLGPKQYAILRLNFSQTLVPLGDITGILLGKYLIFGTVGNLSEKMAHMHGAARIAYGEKMLQLTLRPYKYILIVLIVMLIIFALVPMPRAKATAEAKVEGGVAEEERPALGETIKYLWHNTGFKKGVFTQFIYAGLQTTVWSFTIRLALNLNHSITDSAASTFMIFSYIAWFVGKLVANTFMSRFSITGTLTVYSLLGVISLILTFTIPNMTAVYAAIMTSFFFGPEWPTIYTHTLDQVTEKKYTATAGAIIVMALIGGAIIPAIQGVVSDLSGSMQFSFIVPALCFLYITVYFFLEYRFEKKHPDEIQEH</sequence>
<feature type="transmembrane region" description="Helical" evidence="7">
    <location>
        <begin position="279"/>
        <end position="297"/>
    </location>
</feature>
<dbReference type="RefSeq" id="WP_089109719.1">
    <property type="nucleotide sequence ID" value="NZ_BCMF01000009.1"/>
</dbReference>
<feature type="transmembrane region" description="Helical" evidence="7">
    <location>
        <begin position="333"/>
        <end position="356"/>
    </location>
</feature>
<feature type="transmembrane region" description="Helical" evidence="7">
    <location>
        <begin position="30"/>
        <end position="49"/>
    </location>
</feature>
<dbReference type="InterPro" id="IPR011701">
    <property type="entry name" value="MFS"/>
</dbReference>
<dbReference type="EMBL" id="BCMF01000009">
    <property type="protein sequence ID" value="GAW99934.1"/>
    <property type="molecule type" value="Genomic_DNA"/>
</dbReference>
<accession>A0A1Z5IDW5</accession>
<evidence type="ECO:0000256" key="4">
    <source>
        <dbReference type="ARBA" id="ARBA00022692"/>
    </source>
</evidence>
<dbReference type="InterPro" id="IPR005275">
    <property type="entry name" value="Lfuc_symporter_FucP"/>
</dbReference>
<dbReference type="Gene3D" id="1.20.1250.20">
    <property type="entry name" value="MFS general substrate transporter like domains"/>
    <property type="match status" value="2"/>
</dbReference>
<comment type="caution">
    <text evidence="9">The sequence shown here is derived from an EMBL/GenBank/DDBJ whole genome shotgun (WGS) entry which is preliminary data.</text>
</comment>
<protein>
    <submittedName>
        <fullName evidence="9">Sugar:proton symporter</fullName>
    </submittedName>
</protein>
<dbReference type="NCBIfam" id="TIGR00885">
    <property type="entry name" value="fucP"/>
    <property type="match status" value="1"/>
</dbReference>
<dbReference type="GO" id="GO:0015535">
    <property type="term" value="F:fucose:proton symporter activity"/>
    <property type="evidence" value="ECO:0007669"/>
    <property type="project" value="InterPro"/>
</dbReference>
<name>A0A1Z5IDW5_9LACO</name>